<gene>
    <name evidence="4" type="ORF">METZ01_LOCUS19808</name>
</gene>
<name>A0A381PK23_9ZZZZ</name>
<feature type="domain" description="M23ase beta-sheet core" evidence="3">
    <location>
        <begin position="183"/>
        <end position="278"/>
    </location>
</feature>
<dbReference type="CDD" id="cd12797">
    <property type="entry name" value="M23_peptidase"/>
    <property type="match status" value="1"/>
</dbReference>
<dbReference type="SUPFAM" id="SSF51261">
    <property type="entry name" value="Duplicated hybrid motif"/>
    <property type="match status" value="1"/>
</dbReference>
<sequence>MNKKNKKPFRQRLLNKYRLVILNEATYEERLSYKLSGLNVFLLASLMALIIIASTISLIAFTSIKEYIPGYDSSVLRTRAINNIEALDSLTLVIEKNQDYINSIGAVITGETTKSEIQIEGERIRLEASNLEFQTKKEDSLLRKIVEKEDRFNALEPASNKVKFVLFSPLYGKITSGFDYGIKHFGTDIAAPSRSPVKSVGNGTVVFAEWTLQTGFVVIIEHSFGLTSIYKHNELGLVSQGDAVESGQVVALSGNTGELSTGPHLHFELWREGNPVNPEDYVIFE</sequence>
<dbReference type="InterPro" id="IPR016047">
    <property type="entry name" value="M23ase_b-sheet_dom"/>
</dbReference>
<dbReference type="InterPro" id="IPR011055">
    <property type="entry name" value="Dup_hybrid_motif"/>
</dbReference>
<dbReference type="PANTHER" id="PTHR21666:SF289">
    <property type="entry name" value="L-ALA--D-GLU ENDOPEPTIDASE"/>
    <property type="match status" value="1"/>
</dbReference>
<dbReference type="InterPro" id="IPR050570">
    <property type="entry name" value="Cell_wall_metabolism_enzyme"/>
</dbReference>
<keyword evidence="1" id="KW-0732">Signal</keyword>
<keyword evidence="2" id="KW-0472">Membrane</keyword>
<dbReference type="Pfam" id="PF01551">
    <property type="entry name" value="Peptidase_M23"/>
    <property type="match status" value="1"/>
</dbReference>
<dbReference type="AlphaFoldDB" id="A0A381PK23"/>
<evidence type="ECO:0000256" key="2">
    <source>
        <dbReference type="SAM" id="Phobius"/>
    </source>
</evidence>
<accession>A0A381PK23</accession>
<feature type="transmembrane region" description="Helical" evidence="2">
    <location>
        <begin position="40"/>
        <end position="61"/>
    </location>
</feature>
<evidence type="ECO:0000259" key="3">
    <source>
        <dbReference type="Pfam" id="PF01551"/>
    </source>
</evidence>
<dbReference type="EMBL" id="UINC01000998">
    <property type="protein sequence ID" value="SUZ66954.1"/>
    <property type="molecule type" value="Genomic_DNA"/>
</dbReference>
<evidence type="ECO:0000256" key="1">
    <source>
        <dbReference type="ARBA" id="ARBA00022729"/>
    </source>
</evidence>
<dbReference type="Gene3D" id="2.70.70.10">
    <property type="entry name" value="Glucose Permease (Domain IIA)"/>
    <property type="match status" value="1"/>
</dbReference>
<protein>
    <recommendedName>
        <fullName evidence="3">M23ase beta-sheet core domain-containing protein</fullName>
    </recommendedName>
</protein>
<evidence type="ECO:0000313" key="4">
    <source>
        <dbReference type="EMBL" id="SUZ66954.1"/>
    </source>
</evidence>
<keyword evidence="2" id="KW-1133">Transmembrane helix</keyword>
<dbReference type="PANTHER" id="PTHR21666">
    <property type="entry name" value="PEPTIDASE-RELATED"/>
    <property type="match status" value="1"/>
</dbReference>
<dbReference type="GO" id="GO:0004222">
    <property type="term" value="F:metalloendopeptidase activity"/>
    <property type="evidence" value="ECO:0007669"/>
    <property type="project" value="TreeGrafter"/>
</dbReference>
<reference evidence="4" key="1">
    <citation type="submission" date="2018-05" db="EMBL/GenBank/DDBJ databases">
        <authorList>
            <person name="Lanie J.A."/>
            <person name="Ng W.-L."/>
            <person name="Kazmierczak K.M."/>
            <person name="Andrzejewski T.M."/>
            <person name="Davidsen T.M."/>
            <person name="Wayne K.J."/>
            <person name="Tettelin H."/>
            <person name="Glass J.I."/>
            <person name="Rusch D."/>
            <person name="Podicherti R."/>
            <person name="Tsui H.-C.T."/>
            <person name="Winkler M.E."/>
        </authorList>
    </citation>
    <scope>NUCLEOTIDE SEQUENCE</scope>
</reference>
<keyword evidence="2" id="KW-0812">Transmembrane</keyword>
<proteinExistence type="predicted"/>
<organism evidence="4">
    <name type="scientific">marine metagenome</name>
    <dbReference type="NCBI Taxonomy" id="408172"/>
    <lineage>
        <taxon>unclassified sequences</taxon>
        <taxon>metagenomes</taxon>
        <taxon>ecological metagenomes</taxon>
    </lineage>
</organism>